<evidence type="ECO:0000313" key="4">
    <source>
        <dbReference type="Proteomes" id="UP000445696"/>
    </source>
</evidence>
<dbReference type="RefSeq" id="WP_161337342.1">
    <property type="nucleotide sequence ID" value="NZ_JBHSDG010000002.1"/>
</dbReference>
<evidence type="ECO:0000313" key="3">
    <source>
        <dbReference type="EMBL" id="MZR20923.1"/>
    </source>
</evidence>
<dbReference type="PANTHER" id="PTHR13847">
    <property type="entry name" value="SARCOSINE DEHYDROGENASE-RELATED"/>
    <property type="match status" value="1"/>
</dbReference>
<evidence type="ECO:0000259" key="2">
    <source>
        <dbReference type="Pfam" id="PF01266"/>
    </source>
</evidence>
<comment type="caution">
    <text evidence="3">The sequence shown here is derived from an EMBL/GenBank/DDBJ whole genome shotgun (WGS) entry which is preliminary data.</text>
</comment>
<evidence type="ECO:0000256" key="1">
    <source>
        <dbReference type="ARBA" id="ARBA00023002"/>
    </source>
</evidence>
<dbReference type="Pfam" id="PF01266">
    <property type="entry name" value="DAO"/>
    <property type="match status" value="1"/>
</dbReference>
<dbReference type="AlphaFoldDB" id="A0A845M787"/>
<protein>
    <submittedName>
        <fullName evidence="3">FAD-dependent oxidoreductase</fullName>
    </submittedName>
</protein>
<dbReference type="OrthoDB" id="7421214at2"/>
<dbReference type="Gene3D" id="3.50.50.60">
    <property type="entry name" value="FAD/NAD(P)-binding domain"/>
    <property type="match status" value="1"/>
</dbReference>
<reference evidence="3 4" key="1">
    <citation type="journal article" date="2014" name="Int. J. Syst. Evol. Microbiol.">
        <title>Sneathiella chungangensis sp. nov., isolated from a marine sand, and emended description of the genus Sneathiella.</title>
        <authorList>
            <person name="Siamphan C."/>
            <person name="Kim H."/>
            <person name="Lee J.S."/>
            <person name="Kim W."/>
        </authorList>
    </citation>
    <scope>NUCLEOTIDE SEQUENCE [LARGE SCALE GENOMIC DNA]</scope>
    <source>
        <strain evidence="3 4">KCTC 32476</strain>
    </source>
</reference>
<dbReference type="EMBL" id="WTVA01000001">
    <property type="protein sequence ID" value="MZR20923.1"/>
    <property type="molecule type" value="Genomic_DNA"/>
</dbReference>
<accession>A0A845M787</accession>
<dbReference type="GO" id="GO:0016491">
    <property type="term" value="F:oxidoreductase activity"/>
    <property type="evidence" value="ECO:0007669"/>
    <property type="project" value="UniProtKB-KW"/>
</dbReference>
<proteinExistence type="predicted"/>
<name>A0A845M787_9PROT</name>
<gene>
    <name evidence="3" type="ORF">GQF03_01100</name>
</gene>
<dbReference type="Proteomes" id="UP000445696">
    <property type="component" value="Unassembled WGS sequence"/>
</dbReference>
<dbReference type="GO" id="GO:0005737">
    <property type="term" value="C:cytoplasm"/>
    <property type="evidence" value="ECO:0007669"/>
    <property type="project" value="TreeGrafter"/>
</dbReference>
<dbReference type="InterPro" id="IPR006076">
    <property type="entry name" value="FAD-dep_OxRdtase"/>
</dbReference>
<feature type="domain" description="FAD dependent oxidoreductase" evidence="2">
    <location>
        <begin position="6"/>
        <end position="347"/>
    </location>
</feature>
<keyword evidence="1" id="KW-0560">Oxidoreductase</keyword>
<keyword evidence="4" id="KW-1185">Reference proteome</keyword>
<dbReference type="Gene3D" id="3.30.9.10">
    <property type="entry name" value="D-Amino Acid Oxidase, subunit A, domain 2"/>
    <property type="match status" value="1"/>
</dbReference>
<sequence>MSETADIVIVGAGIAGASLAWRLAPKCKVLLLEAEETPAFHSTGRSAALLTPYAGAPAIKACSLASRNFLRNPPEGFTTYPLVSARGTLLMADATHEEELIASAKEMQNVGRPVRMAPLSEAKKLGIPISERVVSLLIDDETDDIDVNSLHMGFLTGAKKEGAQLYLQTPVTKLSQRSGIWTVTAGGRQFESPIVVNAAGAFASNVATLAGAMRLPLSPKKRTIVMIPATVREKSERWPLIADLKYSFYLKPEATGLLVSPVDAEPCKPHDVQPDEMDIAIAIDKMQQWLDIPVRRIERSWAGLRSFFPDEDPVVGYDAQAEGFFWYAGQGGFGVQSSPALSKVGAALLLKEPLPEFCGFAGLHQNNFSPNRIMEFAR</sequence>
<organism evidence="3 4">
    <name type="scientific">Sneathiella chungangensis</name>
    <dbReference type="NCBI Taxonomy" id="1418234"/>
    <lineage>
        <taxon>Bacteria</taxon>
        <taxon>Pseudomonadati</taxon>
        <taxon>Pseudomonadota</taxon>
        <taxon>Alphaproteobacteria</taxon>
        <taxon>Sneathiellales</taxon>
        <taxon>Sneathiellaceae</taxon>
        <taxon>Sneathiella</taxon>
    </lineage>
</organism>
<dbReference type="SUPFAM" id="SSF51905">
    <property type="entry name" value="FAD/NAD(P)-binding domain"/>
    <property type="match status" value="1"/>
</dbReference>
<dbReference type="InterPro" id="IPR036188">
    <property type="entry name" value="FAD/NAD-bd_sf"/>
</dbReference>
<dbReference type="PANTHER" id="PTHR13847:SF287">
    <property type="entry name" value="FAD-DEPENDENT OXIDOREDUCTASE DOMAIN-CONTAINING PROTEIN 1"/>
    <property type="match status" value="1"/>
</dbReference>